<evidence type="ECO:0000256" key="1">
    <source>
        <dbReference type="SAM" id="MobiDB-lite"/>
    </source>
</evidence>
<keyword evidence="3" id="KW-1185">Reference proteome</keyword>
<dbReference type="AlphaFoldDB" id="A0AA36NFC2"/>
<name>A0AA36NFC2_9DINO</name>
<feature type="region of interest" description="Disordered" evidence="1">
    <location>
        <begin position="88"/>
        <end position="120"/>
    </location>
</feature>
<comment type="caution">
    <text evidence="2">The sequence shown here is derived from an EMBL/GenBank/DDBJ whole genome shotgun (WGS) entry which is preliminary data.</text>
</comment>
<accession>A0AA36NFC2</accession>
<gene>
    <name evidence="2" type="ORF">EVOR1521_LOCUS24389</name>
</gene>
<dbReference type="Proteomes" id="UP001178507">
    <property type="component" value="Unassembled WGS sequence"/>
</dbReference>
<reference evidence="2" key="1">
    <citation type="submission" date="2023-08" db="EMBL/GenBank/DDBJ databases">
        <authorList>
            <person name="Chen Y."/>
            <person name="Shah S."/>
            <person name="Dougan E. K."/>
            <person name="Thang M."/>
            <person name="Chan C."/>
        </authorList>
    </citation>
    <scope>NUCLEOTIDE SEQUENCE</scope>
</reference>
<evidence type="ECO:0000313" key="2">
    <source>
        <dbReference type="EMBL" id="CAJ1401196.1"/>
    </source>
</evidence>
<proteinExistence type="predicted"/>
<dbReference type="EMBL" id="CAUJNA010003404">
    <property type="protein sequence ID" value="CAJ1401196.1"/>
    <property type="molecule type" value="Genomic_DNA"/>
</dbReference>
<protein>
    <submittedName>
        <fullName evidence="2">Uncharacterized protein</fullName>
    </submittedName>
</protein>
<sequence length="120" mass="13440">MGHVLEELAALRELQKEAVSSRDGKWLLRLYAWSSDLPEVRNFAAKELQSLEEKWRLNPCDTEAAPKERWRAWPRSPKLWLASFLASHSTSSKTSGRGTSSGEVSGKSPTPSRSPKPSFS</sequence>
<organism evidence="2 3">
    <name type="scientific">Effrenium voratum</name>
    <dbReference type="NCBI Taxonomy" id="2562239"/>
    <lineage>
        <taxon>Eukaryota</taxon>
        <taxon>Sar</taxon>
        <taxon>Alveolata</taxon>
        <taxon>Dinophyceae</taxon>
        <taxon>Suessiales</taxon>
        <taxon>Symbiodiniaceae</taxon>
        <taxon>Effrenium</taxon>
    </lineage>
</organism>
<evidence type="ECO:0000313" key="3">
    <source>
        <dbReference type="Proteomes" id="UP001178507"/>
    </source>
</evidence>